<evidence type="ECO:0000313" key="1">
    <source>
        <dbReference type="EMBL" id="XCM79015.1"/>
    </source>
</evidence>
<accession>A0AAU8JRR7</accession>
<dbReference type="SUPFAM" id="SSF48371">
    <property type="entry name" value="ARM repeat"/>
    <property type="match status" value="1"/>
</dbReference>
<dbReference type="InterPro" id="IPR016024">
    <property type="entry name" value="ARM-type_fold"/>
</dbReference>
<organism evidence="1">
    <name type="scientific">Kitasatospora camelliae</name>
    <dbReference type="NCBI Taxonomy" id="3156397"/>
    <lineage>
        <taxon>Bacteria</taxon>
        <taxon>Bacillati</taxon>
        <taxon>Actinomycetota</taxon>
        <taxon>Actinomycetes</taxon>
        <taxon>Kitasatosporales</taxon>
        <taxon>Streptomycetaceae</taxon>
        <taxon>Kitasatospora</taxon>
    </lineage>
</organism>
<gene>
    <name evidence="1" type="ORF">ABWK59_08780</name>
</gene>
<proteinExistence type="predicted"/>
<evidence type="ECO:0008006" key="2">
    <source>
        <dbReference type="Google" id="ProtNLM"/>
    </source>
</evidence>
<dbReference type="RefSeq" id="WP_354639342.1">
    <property type="nucleotide sequence ID" value="NZ_CP159872.1"/>
</dbReference>
<protein>
    <recommendedName>
        <fullName evidence="2">HEAT repeat protein</fullName>
    </recommendedName>
</protein>
<dbReference type="AlphaFoldDB" id="A0AAU8JRR7"/>
<sequence>MPITSADDLLAALDPLPYPERTRTAARTARALAAAGELPALLRDLERHGLHGRRIAALAASAGRETGYLAERLTDPDRVVRGYAIAAVRTLPVPDEAVEAALLDAPAAVRSRLARAVVLGRRSELAERLLPRLRECWGDAEATRLLPACSAAFTARQLPALGHAVRSWTLLTERHPDVVLDHTERELAAMPAARRSGWWQFASHRLAAAAALRPERVLDLLERFPPRIFPYPLRPCLGRLAAADAERTVGVLIAPSRDARPLEAVPSAQVLRRLAQADPPSLPLLGARWLNRPGHFTALLRAVPPSRRDAFLDAAAGEVRLTRVHLVDQVLHRLTRRRRIAEARRLAAEAEAEGRPWSETVRLRAHLDPAEAGPELLTAVGRPDAADRALAWELLVGNAGRSGDPAAVRSVLTAMARLRNEQDPVRAAALTALATVPPALLDDTSAPGLDRIATDALQARDLSARTRDALRALAVAVLREHALGLRPALLDWALRTLDGLSGRTGGARLGRLENTLRRGQEHQVFEALRPWLEKAAAHGRYGLLFSLTASLGRRAHAMPQLTGLLWHAVRLGPDDDVRTAIGLLLEPPAGRSGTLARILALEPSAAALPRVAWQLARTRTDLLDPLLAEEPPYGRFLEAGTLRPMPNTYESDRWLPRQWRATARLLDATARSTGRPLADRAWAVRAAAQLPGVGFALVSAHTGSDEVVLAEAALGALAWTDDPVAALPTLLAHTGDDRARVAVFAASRVARFTPPGDLAGLLGALLTQPQGSKVTARKEAVRLAAGHLPRPVAADLLVRAHRAPGQHPDVQAAVIGSAHGLLAQEAVWPLLAEAAGSAVPQVRRSVLGPSPERIAGAHRTRYARLVAEVCSSADPEVARAALAALPAWAAHLPAPDLEPLRTRTADLTERATWRAAADALRTVAGSGLPHPAGGAEPGSLLDRTLTDLLAAHRTEPADALADRDLPARQRIAHLTAPPPADHGPAGTALAAALADRLAEEEEFIAYQVALLRQRVSRAEDGDELAFALAELTDALDGRPVLAAATAQLLPGAGGLPAVPPGLVLAAIRPLCGDGRTAAGLLAASVLARSAPALGWPEEWRAALRELRAHPCAEVRAAARSVFTAAE</sequence>
<dbReference type="KEGG" id="kcm:ABWK59_08780"/>
<name>A0AAU8JRR7_9ACTN</name>
<reference evidence="1" key="1">
    <citation type="submission" date="2024-06" db="EMBL/GenBank/DDBJ databases">
        <title>The genome sequences of Kitasatospora sp. strain HUAS MG31.</title>
        <authorList>
            <person name="Mo P."/>
        </authorList>
    </citation>
    <scope>NUCLEOTIDE SEQUENCE</scope>
    <source>
        <strain evidence="1">HUAS MG31</strain>
    </source>
</reference>
<dbReference type="EMBL" id="CP159872">
    <property type="protein sequence ID" value="XCM79015.1"/>
    <property type="molecule type" value="Genomic_DNA"/>
</dbReference>